<feature type="domain" description="DUF6729" evidence="1">
    <location>
        <begin position="104"/>
        <end position="182"/>
    </location>
</feature>
<proteinExistence type="predicted"/>
<name>A0ABQ8LQW6_LABRO</name>
<reference evidence="2 3" key="1">
    <citation type="submission" date="2022-01" db="EMBL/GenBank/DDBJ databases">
        <title>A high-quality chromosome-level genome assembly of rohu carp, Labeo rohita.</title>
        <authorList>
            <person name="Arick M.A. II"/>
            <person name="Hsu C.-Y."/>
            <person name="Magbanua Z."/>
            <person name="Pechanova O."/>
            <person name="Grover C."/>
            <person name="Miller E."/>
            <person name="Thrash A."/>
            <person name="Ezzel L."/>
            <person name="Alam S."/>
            <person name="Benzie J."/>
            <person name="Hamilton M."/>
            <person name="Karsi A."/>
            <person name="Lawrence M.L."/>
            <person name="Peterson D.G."/>
        </authorList>
    </citation>
    <scope>NUCLEOTIDE SEQUENCE [LARGE SCALE GENOMIC DNA]</scope>
    <source>
        <strain evidence="3">BAU-BD-2019</strain>
        <tissue evidence="2">Blood</tissue>
    </source>
</reference>
<evidence type="ECO:0000313" key="3">
    <source>
        <dbReference type="Proteomes" id="UP000830375"/>
    </source>
</evidence>
<dbReference type="InterPro" id="IPR046616">
    <property type="entry name" value="DUF6729"/>
</dbReference>
<evidence type="ECO:0000259" key="1">
    <source>
        <dbReference type="Pfam" id="PF20499"/>
    </source>
</evidence>
<organism evidence="2 3">
    <name type="scientific">Labeo rohita</name>
    <name type="common">Indian major carp</name>
    <name type="synonym">Cyprinus rohita</name>
    <dbReference type="NCBI Taxonomy" id="84645"/>
    <lineage>
        <taxon>Eukaryota</taxon>
        <taxon>Metazoa</taxon>
        <taxon>Chordata</taxon>
        <taxon>Craniata</taxon>
        <taxon>Vertebrata</taxon>
        <taxon>Euteleostomi</taxon>
        <taxon>Actinopterygii</taxon>
        <taxon>Neopterygii</taxon>
        <taxon>Teleostei</taxon>
        <taxon>Ostariophysi</taxon>
        <taxon>Cypriniformes</taxon>
        <taxon>Cyprinidae</taxon>
        <taxon>Labeoninae</taxon>
        <taxon>Labeonini</taxon>
        <taxon>Labeo</taxon>
    </lineage>
</organism>
<accession>A0ABQ8LQW6</accession>
<keyword evidence="3" id="KW-1185">Reference proteome</keyword>
<evidence type="ECO:0000313" key="2">
    <source>
        <dbReference type="EMBL" id="KAI2653043.1"/>
    </source>
</evidence>
<dbReference type="PANTHER" id="PTHR24401">
    <property type="entry name" value="SI:CH211-243P7.3-RELATED"/>
    <property type="match status" value="1"/>
</dbReference>
<dbReference type="EMBL" id="JACTAM010000019">
    <property type="protein sequence ID" value="KAI2653043.1"/>
    <property type="molecule type" value="Genomic_DNA"/>
</dbReference>
<sequence>MDSHFAPCRSYLGFKGPVQVVSKRQPKMDYARVDRMWWYPPFPPLTLTEEPCVVSLDATKAVEHEAHLSTFGLPEDLTSAGLHQELMQVVDVKGSYFMAFECLLACDMKVIRLNRHRHVGISVSQIQKKLEKHHTEVWLQKAVQYLTDCKSFAHPMTFQTPPSIFPLPKHCWLRQVLAVDILRQMNEIKASITSQFVMGSTKKFLRNFLGTWATSVANGHEQVIMSVLTANKDSGLEVMMSGFINRYEGAAVAPPEVLYVGEDCCGSNSLRKTSKEWKDMEIYPTFMDRLSHCIFEWDEEDLKQLKETKQASWPSIVEQLLNNSSKGLFGFMMGMWDGTHQEYHSSVPVQYVKWILLAFNCTGALVKGGHPSANLQMWVPSCSTLLQIEFLNGLVRWNEMTAAASEGLQKPHSCIGCKLSASLKRNALIFNSFSGELTGLDYLYQQTGNAIQDSSFIIRQMETTDVQMVERESCCKQEDTGDWTIAQHLVPSR</sequence>
<dbReference type="Proteomes" id="UP000830375">
    <property type="component" value="Unassembled WGS sequence"/>
</dbReference>
<dbReference type="PANTHER" id="PTHR24401:SF29">
    <property type="entry name" value="SI:CH211-243P7.3-RELATED"/>
    <property type="match status" value="1"/>
</dbReference>
<protein>
    <submittedName>
        <fullName evidence="2">Gag-Pol polyprotein</fullName>
    </submittedName>
</protein>
<dbReference type="Pfam" id="PF20499">
    <property type="entry name" value="DUF6729"/>
    <property type="match status" value="1"/>
</dbReference>
<comment type="caution">
    <text evidence="2">The sequence shown here is derived from an EMBL/GenBank/DDBJ whole genome shotgun (WGS) entry which is preliminary data.</text>
</comment>
<gene>
    <name evidence="2" type="ORF">H4Q32_006400</name>
</gene>